<comment type="caution">
    <text evidence="5">The sequence shown here is derived from an EMBL/GenBank/DDBJ whole genome shotgun (WGS) entry which is preliminary data.</text>
</comment>
<dbReference type="FunFam" id="1.20.1270.10:FF:000002">
    <property type="entry name" value="Heat shock 70 kDa protein 4"/>
    <property type="match status" value="1"/>
</dbReference>
<gene>
    <name evidence="5" type="ORF">EB796_000774</name>
</gene>
<keyword evidence="6" id="KW-1185">Reference proteome</keyword>
<sequence length="860" mass="95245">MSVIGFDIGYYSCYIAVARQGGIETIANEYSDRCTPSYVAFTEKQRFVGNSAKNQVITNIKNTVWGTKRLLARQFDDKQVQSELDRLPYTIVKQENGDVGIKVGYGGEQCIYSPLQITVMLLSKLKETAEVALDIKVVDCVISVPCFFTDIERRAMLDASTIAGLNCLRLMNDTTATALAYGLYKQDLPAPEDKARNVIFVDMGSSNFQVSACALHKGKLKMLACEFDFVGGRDFDVLISQHFATEFKTKYKVDAFSNKRAFTRLMAESERLKKLMSANSTSLPLNIECFMDDKDVTGKLSRAELEEMASSILQRVDSCMKRLLVASKLAPEDIYAVEIVGGSTRVPAIKQLVLSIFGKEPSTTLNADEAVARGCALQCAILSPKFMVRDFSIADCQPYSVTMRWTKASPEEENVIEIYPTFHQIPQSKVLSFHKREPFSIETYYTPGQSIPHPHHRIGTFVVNGVQPQANGDTSKVKVKVRINIHGVFIVSSASLLEVQAAAEETESMETDPPATGESTDNSEATSKAADGEKSAEPESSEATPAADDSKSADAKPPEKKKPKVKSVDLEVTSQTSSLDATAINSLQEKELQLAANDKLESERQHAKNAVEEYVYDLRDKLYGAFEEFITDEDRDDFSSLLSSTEDWLYDEGEDEKKQVYVDRLAELKKRGDPVAARTREASTRPEAFDVFAQTMVHVQKFVEKVKAKDELYSHISEEDVGKVEKLLMEKQAWYQSQFSLCMNLKKTSDPPILTQQINNEREALIKVANPIMNKPKPKEEPPKEEAKPAAEGDNPSSDNTNSNAKTESTPTTNSAEESEANVPADMDEYCPGLVNWTISTSCAGSFHLEGCFSLGTVAV</sequence>
<dbReference type="SUPFAM" id="SSF53067">
    <property type="entry name" value="Actin-like ATPase domain"/>
    <property type="match status" value="2"/>
</dbReference>
<dbReference type="Gene3D" id="3.30.30.30">
    <property type="match status" value="1"/>
</dbReference>
<dbReference type="Gene3D" id="1.20.1270.10">
    <property type="match status" value="1"/>
</dbReference>
<dbReference type="PANTHER" id="PTHR45639">
    <property type="entry name" value="HSC70CB, ISOFORM G-RELATED"/>
    <property type="match status" value="1"/>
</dbReference>
<dbReference type="FunFam" id="3.30.420.40:FF:000495">
    <property type="entry name" value="Heat shock protein 4b"/>
    <property type="match status" value="1"/>
</dbReference>
<evidence type="ECO:0000313" key="5">
    <source>
        <dbReference type="EMBL" id="KAF6040933.1"/>
    </source>
</evidence>
<dbReference type="SUPFAM" id="SSF100934">
    <property type="entry name" value="Heat shock protein 70kD (HSP70), C-terminal subdomain"/>
    <property type="match status" value="2"/>
</dbReference>
<dbReference type="AlphaFoldDB" id="A0A7J7KS66"/>
<evidence type="ECO:0000256" key="1">
    <source>
        <dbReference type="ARBA" id="ARBA00007381"/>
    </source>
</evidence>
<dbReference type="GO" id="GO:0140662">
    <property type="term" value="F:ATP-dependent protein folding chaperone"/>
    <property type="evidence" value="ECO:0007669"/>
    <property type="project" value="InterPro"/>
</dbReference>
<feature type="compositionally biased region" description="Basic and acidic residues" evidence="4">
    <location>
        <begin position="777"/>
        <end position="791"/>
    </location>
</feature>
<feature type="compositionally biased region" description="Basic and acidic residues" evidence="4">
    <location>
        <begin position="548"/>
        <end position="560"/>
    </location>
</feature>
<comment type="similarity">
    <text evidence="1">Belongs to the heat shock protein 70 family.</text>
</comment>
<proteinExistence type="inferred from homology"/>
<feature type="region of interest" description="Disordered" evidence="4">
    <location>
        <begin position="502"/>
        <end position="577"/>
    </location>
</feature>
<dbReference type="CDD" id="cd10228">
    <property type="entry name" value="ASKHA_NBD_HSP70_HSPA4_like"/>
    <property type="match status" value="1"/>
</dbReference>
<dbReference type="GO" id="GO:0005634">
    <property type="term" value="C:nucleus"/>
    <property type="evidence" value="ECO:0007669"/>
    <property type="project" value="TreeGrafter"/>
</dbReference>
<feature type="compositionally biased region" description="Polar residues" evidence="4">
    <location>
        <begin position="517"/>
        <end position="526"/>
    </location>
</feature>
<dbReference type="GO" id="GO:0005524">
    <property type="term" value="F:ATP binding"/>
    <property type="evidence" value="ECO:0007669"/>
    <property type="project" value="UniProtKB-KW"/>
</dbReference>
<reference evidence="5" key="1">
    <citation type="submission" date="2020-06" db="EMBL/GenBank/DDBJ databases">
        <title>Draft genome of Bugula neritina, a colonial animal packing powerful symbionts and potential medicines.</title>
        <authorList>
            <person name="Rayko M."/>
        </authorList>
    </citation>
    <scope>NUCLEOTIDE SEQUENCE [LARGE SCALE GENOMIC DNA]</scope>
    <source>
        <strain evidence="5">Kwan_BN1</strain>
    </source>
</reference>
<dbReference type="InterPro" id="IPR013126">
    <property type="entry name" value="Hsp_70_fam"/>
</dbReference>
<dbReference type="OrthoDB" id="434160at2759"/>
<dbReference type="InterPro" id="IPR029048">
    <property type="entry name" value="HSP70_C_sf"/>
</dbReference>
<evidence type="ECO:0000256" key="2">
    <source>
        <dbReference type="ARBA" id="ARBA00022741"/>
    </source>
</evidence>
<dbReference type="InterPro" id="IPR018181">
    <property type="entry name" value="Heat_shock_70_CS"/>
</dbReference>
<dbReference type="PROSITE" id="PS01036">
    <property type="entry name" value="HSP70_3"/>
    <property type="match status" value="1"/>
</dbReference>
<organism evidence="5 6">
    <name type="scientific">Bugula neritina</name>
    <name type="common">Brown bryozoan</name>
    <name type="synonym">Sertularia neritina</name>
    <dbReference type="NCBI Taxonomy" id="10212"/>
    <lineage>
        <taxon>Eukaryota</taxon>
        <taxon>Metazoa</taxon>
        <taxon>Spiralia</taxon>
        <taxon>Lophotrochozoa</taxon>
        <taxon>Bryozoa</taxon>
        <taxon>Gymnolaemata</taxon>
        <taxon>Cheilostomatida</taxon>
        <taxon>Flustrina</taxon>
        <taxon>Buguloidea</taxon>
        <taxon>Bugulidae</taxon>
        <taxon>Bugula</taxon>
    </lineage>
</organism>
<dbReference type="PRINTS" id="PR00301">
    <property type="entry name" value="HEATSHOCK70"/>
</dbReference>
<dbReference type="FunFam" id="3.30.30.30:FF:000002">
    <property type="entry name" value="Heat shock 70 kDa protein 4"/>
    <property type="match status" value="1"/>
</dbReference>
<feature type="compositionally biased region" description="Polar residues" evidence="4">
    <location>
        <begin position="795"/>
        <end position="816"/>
    </location>
</feature>
<dbReference type="Pfam" id="PF00012">
    <property type="entry name" value="HSP70"/>
    <property type="match status" value="1"/>
</dbReference>
<keyword evidence="3" id="KW-0067">ATP-binding</keyword>
<name>A0A7J7KS66_BUGNE</name>
<dbReference type="Proteomes" id="UP000593567">
    <property type="component" value="Unassembled WGS sequence"/>
</dbReference>
<dbReference type="Gene3D" id="3.30.420.40">
    <property type="match status" value="2"/>
</dbReference>
<dbReference type="FunFam" id="3.90.640.10:FF:000004">
    <property type="entry name" value="Heat shock 70 kDa protein 4"/>
    <property type="match status" value="1"/>
</dbReference>
<protein>
    <submittedName>
        <fullName evidence="5">HSPA4L</fullName>
    </submittedName>
</protein>
<dbReference type="SUPFAM" id="SSF100920">
    <property type="entry name" value="Heat shock protein 70kD (HSP70), peptide-binding domain"/>
    <property type="match status" value="1"/>
</dbReference>
<accession>A0A7J7KS66</accession>
<evidence type="ECO:0000313" key="6">
    <source>
        <dbReference type="Proteomes" id="UP000593567"/>
    </source>
</evidence>
<evidence type="ECO:0000256" key="3">
    <source>
        <dbReference type="ARBA" id="ARBA00022840"/>
    </source>
</evidence>
<dbReference type="EMBL" id="VXIV02000093">
    <property type="protein sequence ID" value="KAF6040933.1"/>
    <property type="molecule type" value="Genomic_DNA"/>
</dbReference>
<dbReference type="GO" id="GO:0005829">
    <property type="term" value="C:cytosol"/>
    <property type="evidence" value="ECO:0007669"/>
    <property type="project" value="TreeGrafter"/>
</dbReference>
<dbReference type="FunFam" id="3.30.420.40:FF:000171">
    <property type="entry name" value="Heat shock 70 kDa protein 4"/>
    <property type="match status" value="1"/>
</dbReference>
<dbReference type="Gene3D" id="3.90.640.10">
    <property type="entry name" value="Actin, Chain A, domain 4"/>
    <property type="match status" value="1"/>
</dbReference>
<keyword evidence="2" id="KW-0547">Nucleotide-binding</keyword>
<dbReference type="InterPro" id="IPR029047">
    <property type="entry name" value="HSP70_peptide-bd_sf"/>
</dbReference>
<dbReference type="Gene3D" id="2.60.34.10">
    <property type="entry name" value="Substrate Binding Domain Of DNAk, Chain A, domain 1"/>
    <property type="match status" value="1"/>
</dbReference>
<dbReference type="InterPro" id="IPR043129">
    <property type="entry name" value="ATPase_NBD"/>
</dbReference>
<dbReference type="PANTHER" id="PTHR45639:SF4">
    <property type="entry name" value="HSC70CB, ISOFORM G"/>
    <property type="match status" value="1"/>
</dbReference>
<feature type="region of interest" description="Disordered" evidence="4">
    <location>
        <begin position="770"/>
        <end position="824"/>
    </location>
</feature>
<evidence type="ECO:0000256" key="4">
    <source>
        <dbReference type="SAM" id="MobiDB-lite"/>
    </source>
</evidence>